<dbReference type="PANTHER" id="PTHR21499">
    <property type="entry name" value="ASPARTATE KINASE"/>
    <property type="match status" value="1"/>
</dbReference>
<name>A0ABY5V3W4_9BACT</name>
<sequence>MKVMKFGGTSVGSPAMIKHVARLISNEEPKLVVLSAMSGTTNALAAIAAELSRGNISGASDDIGTLESKYLETAGQLYFSEGSAEKARRHIRDSFSLLKGVAERPFSSVEEKIVLAQGELIVTMLMHLYLAETGVRSTLLPALEFMRTDKNGEPDMRFIRRNARKAVNRYPHNRIFITQGYICRNAAGEVDNLQRGGSDYTASLLGAALDASEIQIWTDIDGLHNNDPRVVSSTVPVRRLTFDEASKLAHFGAKILHPTCILPAKLRNIPVRLLDTMDPSAPGTLISDSADAGRVKAVAAKDGVVHVKIRSMHKIPGYRLLDKVFHSFARTRTSVDLVAVSDNEISLATDNRECLSEILDGLSPYADIAVEENMTIVCVVGDLKRNDKSFRHKIIDSLRKIPLRMISYGDNCDVSFVLRCADKKKALEALNSSCVLQ</sequence>
<evidence type="ECO:0000256" key="5">
    <source>
        <dbReference type="ARBA" id="ARBA00022777"/>
    </source>
</evidence>
<dbReference type="NCBIfam" id="TIGR00657">
    <property type="entry name" value="asp_kinases"/>
    <property type="match status" value="1"/>
</dbReference>
<comment type="pathway">
    <text evidence="9">Amino-acid biosynthesis; L-threonine biosynthesis; L-threonine from L-aspartate: step 1/5.</text>
</comment>
<dbReference type="RefSeq" id="WP_026089641.1">
    <property type="nucleotide sequence ID" value="NZ_CAPH01000012.1"/>
</dbReference>
<evidence type="ECO:0000256" key="3">
    <source>
        <dbReference type="ARBA" id="ARBA00022679"/>
    </source>
</evidence>
<keyword evidence="5 8" id="KW-0418">Kinase</keyword>
<dbReference type="InterPro" id="IPR018042">
    <property type="entry name" value="Aspartate_kinase_CS"/>
</dbReference>
<dbReference type="InterPro" id="IPR036393">
    <property type="entry name" value="AceGlu_kinase-like_sf"/>
</dbReference>
<dbReference type="Gene3D" id="1.20.120.1320">
    <property type="entry name" value="Aspartokinase, catalytic domain"/>
    <property type="match status" value="1"/>
</dbReference>
<evidence type="ECO:0000256" key="7">
    <source>
        <dbReference type="ARBA" id="ARBA00047872"/>
    </source>
</evidence>
<dbReference type="Gene3D" id="3.30.70.260">
    <property type="match status" value="2"/>
</dbReference>
<evidence type="ECO:0000313" key="11">
    <source>
        <dbReference type="EMBL" id="UWN58294.1"/>
    </source>
</evidence>
<comment type="similarity">
    <text evidence="2 8">Belongs to the aspartokinase family.</text>
</comment>
<dbReference type="Proteomes" id="UP001059295">
    <property type="component" value="Chromosome"/>
</dbReference>
<dbReference type="SUPFAM" id="SSF55021">
    <property type="entry name" value="ACT-like"/>
    <property type="match status" value="2"/>
</dbReference>
<dbReference type="InterPro" id="IPR001341">
    <property type="entry name" value="Asp_kinase"/>
</dbReference>
<dbReference type="GO" id="GO:0004072">
    <property type="term" value="F:aspartate kinase activity"/>
    <property type="evidence" value="ECO:0007669"/>
    <property type="project" value="UniProtKB-EC"/>
</dbReference>
<dbReference type="SUPFAM" id="SSF53633">
    <property type="entry name" value="Carbamate kinase-like"/>
    <property type="match status" value="1"/>
</dbReference>
<gene>
    <name evidence="11" type="ORF">NQ491_09245</name>
</gene>
<dbReference type="PANTHER" id="PTHR21499:SF59">
    <property type="entry name" value="ASPARTOKINASE"/>
    <property type="match status" value="1"/>
</dbReference>
<organism evidence="11 12">
    <name type="scientific">Alistipes ihumii AP11</name>
    <dbReference type="NCBI Taxonomy" id="1211813"/>
    <lineage>
        <taxon>Bacteria</taxon>
        <taxon>Pseudomonadati</taxon>
        <taxon>Bacteroidota</taxon>
        <taxon>Bacteroidia</taxon>
        <taxon>Bacteroidales</taxon>
        <taxon>Rikenellaceae</taxon>
        <taxon>Alistipes</taxon>
    </lineage>
</organism>
<dbReference type="EMBL" id="CP102294">
    <property type="protein sequence ID" value="UWN58294.1"/>
    <property type="molecule type" value="Genomic_DNA"/>
</dbReference>
<evidence type="ECO:0000313" key="12">
    <source>
        <dbReference type="Proteomes" id="UP001059295"/>
    </source>
</evidence>
<comment type="pathway">
    <text evidence="9">Amino-acid biosynthesis; L-methionine biosynthesis via de novo pathway; L-homoserine from L-aspartate: step 1/3.</text>
</comment>
<evidence type="ECO:0000256" key="8">
    <source>
        <dbReference type="RuleBase" id="RU003448"/>
    </source>
</evidence>
<dbReference type="InterPro" id="IPR001048">
    <property type="entry name" value="Asp/Glu/Uridylate_kinase"/>
</dbReference>
<evidence type="ECO:0000256" key="6">
    <source>
        <dbReference type="ARBA" id="ARBA00022840"/>
    </source>
</evidence>
<keyword evidence="12" id="KW-1185">Reference proteome</keyword>
<dbReference type="Gene3D" id="3.40.1160.10">
    <property type="entry name" value="Acetylglutamate kinase-like"/>
    <property type="match status" value="1"/>
</dbReference>
<dbReference type="GeneID" id="82891917"/>
<evidence type="ECO:0000256" key="4">
    <source>
        <dbReference type="ARBA" id="ARBA00022741"/>
    </source>
</evidence>
<keyword evidence="4" id="KW-0547">Nucleotide-binding</keyword>
<dbReference type="InterPro" id="IPR042199">
    <property type="entry name" value="AsparK_Bifunc_asparK/hSer_DH"/>
</dbReference>
<proteinExistence type="inferred from homology"/>
<comment type="catalytic activity">
    <reaction evidence="7 8">
        <text>L-aspartate + ATP = 4-phospho-L-aspartate + ADP</text>
        <dbReference type="Rhea" id="RHEA:23776"/>
        <dbReference type="ChEBI" id="CHEBI:29991"/>
        <dbReference type="ChEBI" id="CHEBI:30616"/>
        <dbReference type="ChEBI" id="CHEBI:57535"/>
        <dbReference type="ChEBI" id="CHEBI:456216"/>
        <dbReference type="EC" id="2.7.2.4"/>
    </reaction>
</comment>
<evidence type="ECO:0000256" key="9">
    <source>
        <dbReference type="RuleBase" id="RU004249"/>
    </source>
</evidence>
<dbReference type="PIRSF" id="PIRSF000726">
    <property type="entry name" value="Asp_kin"/>
    <property type="match status" value="1"/>
</dbReference>
<evidence type="ECO:0000256" key="1">
    <source>
        <dbReference type="ARBA" id="ARBA00004766"/>
    </source>
</evidence>
<dbReference type="PROSITE" id="PS00324">
    <property type="entry name" value="ASPARTOKINASE"/>
    <property type="match status" value="1"/>
</dbReference>
<comment type="pathway">
    <text evidence="1 9">Amino-acid biosynthesis; L-lysine biosynthesis via DAP pathway; (S)-tetrahydrodipicolinate from L-aspartate: step 1/4.</text>
</comment>
<dbReference type="CDD" id="cd04243">
    <property type="entry name" value="AAK_AK-HSDH-like"/>
    <property type="match status" value="1"/>
</dbReference>
<feature type="domain" description="Aspartate/glutamate/uridylate kinase" evidence="10">
    <location>
        <begin position="2"/>
        <end position="274"/>
    </location>
</feature>
<keyword evidence="9" id="KW-0028">Amino-acid biosynthesis</keyword>
<accession>A0ABY5V3W4</accession>
<evidence type="ECO:0000256" key="2">
    <source>
        <dbReference type="ARBA" id="ARBA00010122"/>
    </source>
</evidence>
<dbReference type="InterPro" id="IPR045865">
    <property type="entry name" value="ACT-like_dom_sf"/>
</dbReference>
<dbReference type="InterPro" id="IPR005260">
    <property type="entry name" value="Asp_kin_monofn"/>
</dbReference>
<dbReference type="EC" id="2.7.2.4" evidence="8"/>
<reference evidence="11" key="1">
    <citation type="journal article" date="2022" name="Cell">
        <title>Design, construction, and in vivo augmentation of a complex gut microbiome.</title>
        <authorList>
            <person name="Cheng A.G."/>
            <person name="Ho P.Y."/>
            <person name="Aranda-Diaz A."/>
            <person name="Jain S."/>
            <person name="Yu F.B."/>
            <person name="Meng X."/>
            <person name="Wang M."/>
            <person name="Iakiviak M."/>
            <person name="Nagashima K."/>
            <person name="Zhao A."/>
            <person name="Murugkar P."/>
            <person name="Patil A."/>
            <person name="Atabakhsh K."/>
            <person name="Weakley A."/>
            <person name="Yan J."/>
            <person name="Brumbaugh A.R."/>
            <person name="Higginbottom S."/>
            <person name="Dimas A."/>
            <person name="Shiver A.L."/>
            <person name="Deutschbauer A."/>
            <person name="Neff N."/>
            <person name="Sonnenburg J.L."/>
            <person name="Huang K.C."/>
            <person name="Fischbach M.A."/>
        </authorList>
    </citation>
    <scope>NUCLEOTIDE SEQUENCE</scope>
    <source>
        <strain evidence="11">AP11</strain>
    </source>
</reference>
<protein>
    <recommendedName>
        <fullName evidence="8">Aspartokinase</fullName>
        <ecNumber evidence="8">2.7.2.4</ecNumber>
    </recommendedName>
</protein>
<keyword evidence="6" id="KW-0067">ATP-binding</keyword>
<dbReference type="Pfam" id="PF00696">
    <property type="entry name" value="AA_kinase"/>
    <property type="match status" value="1"/>
</dbReference>
<evidence type="ECO:0000259" key="10">
    <source>
        <dbReference type="Pfam" id="PF00696"/>
    </source>
</evidence>
<keyword evidence="3 8" id="KW-0808">Transferase</keyword>